<keyword evidence="5" id="KW-1185">Reference proteome</keyword>
<evidence type="ECO:0000313" key="4">
    <source>
        <dbReference type="EMBL" id="MBB5473394.1"/>
    </source>
</evidence>
<feature type="domain" description="CN hydrolase" evidence="2">
    <location>
        <begin position="6"/>
        <end position="243"/>
    </location>
</feature>
<dbReference type="SUPFAM" id="SSF56317">
    <property type="entry name" value="Carbon-nitrogen hydrolase"/>
    <property type="match status" value="1"/>
</dbReference>
<dbReference type="EMBL" id="BJVQ01000003">
    <property type="protein sequence ID" value="GEL45321.1"/>
    <property type="molecule type" value="Genomic_DNA"/>
</dbReference>
<gene>
    <name evidence="3" type="ORF">CHO01_04370</name>
    <name evidence="4" type="ORF">HNR08_002130</name>
</gene>
<dbReference type="PANTHER" id="PTHR23088:SF27">
    <property type="entry name" value="DEAMINATED GLUTATHIONE AMIDASE"/>
    <property type="match status" value="1"/>
</dbReference>
<evidence type="ECO:0000256" key="1">
    <source>
        <dbReference type="ARBA" id="ARBA00010613"/>
    </source>
</evidence>
<dbReference type="PROSITE" id="PS50263">
    <property type="entry name" value="CN_HYDROLASE"/>
    <property type="match status" value="1"/>
</dbReference>
<dbReference type="Pfam" id="PF00795">
    <property type="entry name" value="CN_hydrolase"/>
    <property type="match status" value="1"/>
</dbReference>
<protein>
    <submittedName>
        <fullName evidence="3 4">Hydrolase</fullName>
    </submittedName>
</protein>
<dbReference type="EMBL" id="JACHDN010000001">
    <property type="protein sequence ID" value="MBB5473394.1"/>
    <property type="molecule type" value="Genomic_DNA"/>
</dbReference>
<dbReference type="CDD" id="cd07197">
    <property type="entry name" value="nitrilase"/>
    <property type="match status" value="1"/>
</dbReference>
<evidence type="ECO:0000259" key="2">
    <source>
        <dbReference type="PROSITE" id="PS50263"/>
    </source>
</evidence>
<dbReference type="InterPro" id="IPR036526">
    <property type="entry name" value="C-N_Hydrolase_sf"/>
</dbReference>
<sequence length="244" mass="24665">MSLHPLPVAAVQYTPVPRDVAANVAATAAAVPPALDADARLVVLPEMSLVGYDLAQLDDPAVWTSAADPRLDPLRDLARDAGATLVVGGPWRDADGTPRLASLVLGPDGSCTVAAKVHLHGREVEHFAPGDAVTTVDVDGWRVALAVCFDAANPPHAAAAAAAGADLYAVSALYATGEEPRVDTHLAGTAARHGLPTLLANLGGVAVDGSWTSCGLSGTWGADGLRRTGVDGTGTAVAADVLPR</sequence>
<dbReference type="OrthoDB" id="9811121at2"/>
<keyword evidence="3" id="KW-0378">Hydrolase</keyword>
<dbReference type="Proteomes" id="UP000321723">
    <property type="component" value="Unassembled WGS sequence"/>
</dbReference>
<dbReference type="AlphaFoldDB" id="A0A511F7P9"/>
<accession>A0A511F7P9</accession>
<evidence type="ECO:0000313" key="3">
    <source>
        <dbReference type="EMBL" id="GEL45321.1"/>
    </source>
</evidence>
<reference evidence="3 5" key="1">
    <citation type="submission" date="2019-07" db="EMBL/GenBank/DDBJ databases">
        <title>Whole genome shotgun sequence of Cellulomonas hominis NBRC 16055.</title>
        <authorList>
            <person name="Hosoyama A."/>
            <person name="Uohara A."/>
            <person name="Ohji S."/>
            <person name="Ichikawa N."/>
        </authorList>
    </citation>
    <scope>NUCLEOTIDE SEQUENCE [LARGE SCALE GENOMIC DNA]</scope>
    <source>
        <strain evidence="3 5">NBRC 16055</strain>
    </source>
</reference>
<name>A0A511F7P9_9CELL</name>
<dbReference type="RefSeq" id="WP_146832850.1">
    <property type="nucleotide sequence ID" value="NZ_BJVQ01000003.1"/>
</dbReference>
<comment type="caution">
    <text evidence="3">The sequence shown here is derived from an EMBL/GenBank/DDBJ whole genome shotgun (WGS) entry which is preliminary data.</text>
</comment>
<dbReference type="GO" id="GO:0016787">
    <property type="term" value="F:hydrolase activity"/>
    <property type="evidence" value="ECO:0007669"/>
    <property type="project" value="UniProtKB-KW"/>
</dbReference>
<evidence type="ECO:0000313" key="5">
    <source>
        <dbReference type="Proteomes" id="UP000321723"/>
    </source>
</evidence>
<reference evidence="4 6" key="2">
    <citation type="submission" date="2020-08" db="EMBL/GenBank/DDBJ databases">
        <title>Sequencing the genomes of 1000 actinobacteria strains.</title>
        <authorList>
            <person name="Klenk H.-P."/>
        </authorList>
    </citation>
    <scope>NUCLEOTIDE SEQUENCE [LARGE SCALE GENOMIC DNA]</scope>
    <source>
        <strain evidence="4 6">DSM 9581</strain>
    </source>
</reference>
<organism evidence="3 5">
    <name type="scientific">Cellulomonas hominis</name>
    <dbReference type="NCBI Taxonomy" id="156981"/>
    <lineage>
        <taxon>Bacteria</taxon>
        <taxon>Bacillati</taxon>
        <taxon>Actinomycetota</taxon>
        <taxon>Actinomycetes</taxon>
        <taxon>Micrococcales</taxon>
        <taxon>Cellulomonadaceae</taxon>
        <taxon>Cellulomonas</taxon>
    </lineage>
</organism>
<dbReference type="Proteomes" id="UP000564629">
    <property type="component" value="Unassembled WGS sequence"/>
</dbReference>
<proteinExistence type="inferred from homology"/>
<evidence type="ECO:0000313" key="6">
    <source>
        <dbReference type="Proteomes" id="UP000564629"/>
    </source>
</evidence>
<dbReference type="InterPro" id="IPR003010">
    <property type="entry name" value="C-N_Hydrolase"/>
</dbReference>
<dbReference type="Gene3D" id="3.60.110.10">
    <property type="entry name" value="Carbon-nitrogen hydrolase"/>
    <property type="match status" value="1"/>
</dbReference>
<comment type="similarity">
    <text evidence="1">Belongs to the carbon-nitrogen hydrolase superfamily. NIT1/NIT2 family.</text>
</comment>
<dbReference type="PANTHER" id="PTHR23088">
    <property type="entry name" value="NITRILASE-RELATED"/>
    <property type="match status" value="1"/>
</dbReference>